<evidence type="ECO:0000313" key="4">
    <source>
        <dbReference type="EMBL" id="OXT01828.1"/>
    </source>
</evidence>
<dbReference type="SMART" id="SM00267">
    <property type="entry name" value="GGDEF"/>
    <property type="match status" value="1"/>
</dbReference>
<keyword evidence="5" id="KW-1185">Reference proteome</keyword>
<dbReference type="Proteomes" id="UP000215405">
    <property type="component" value="Unassembled WGS sequence"/>
</dbReference>
<dbReference type="PANTHER" id="PTHR33121">
    <property type="entry name" value="CYCLIC DI-GMP PHOSPHODIESTERASE PDEF"/>
    <property type="match status" value="1"/>
</dbReference>
<feature type="transmembrane region" description="Helical" evidence="1">
    <location>
        <begin position="12"/>
        <end position="32"/>
    </location>
</feature>
<gene>
    <name evidence="4" type="ORF">B7H23_02425</name>
</gene>
<evidence type="ECO:0000256" key="1">
    <source>
        <dbReference type="SAM" id="Phobius"/>
    </source>
</evidence>
<name>A0A231V0V7_9HYPH</name>
<evidence type="ECO:0000259" key="3">
    <source>
        <dbReference type="PROSITE" id="PS50887"/>
    </source>
</evidence>
<protein>
    <submittedName>
        <fullName evidence="4">GGDEF-domain containing protein</fullName>
    </submittedName>
</protein>
<dbReference type="Pfam" id="PF00563">
    <property type="entry name" value="EAL"/>
    <property type="match status" value="1"/>
</dbReference>
<dbReference type="CDD" id="cd01949">
    <property type="entry name" value="GGDEF"/>
    <property type="match status" value="1"/>
</dbReference>
<dbReference type="CDD" id="cd01948">
    <property type="entry name" value="EAL"/>
    <property type="match status" value="1"/>
</dbReference>
<dbReference type="SMART" id="SM00052">
    <property type="entry name" value="EAL"/>
    <property type="match status" value="1"/>
</dbReference>
<dbReference type="InterPro" id="IPR035919">
    <property type="entry name" value="EAL_sf"/>
</dbReference>
<keyword evidence="1" id="KW-0812">Transmembrane</keyword>
<feature type="domain" description="EAL" evidence="2">
    <location>
        <begin position="252"/>
        <end position="502"/>
    </location>
</feature>
<dbReference type="PROSITE" id="PS50887">
    <property type="entry name" value="GGDEF"/>
    <property type="match status" value="1"/>
</dbReference>
<organism evidence="4 5">
    <name type="scientific">Notoacmeibacter marinus</name>
    <dbReference type="NCBI Taxonomy" id="1876515"/>
    <lineage>
        <taxon>Bacteria</taxon>
        <taxon>Pseudomonadati</taxon>
        <taxon>Pseudomonadota</taxon>
        <taxon>Alphaproteobacteria</taxon>
        <taxon>Hyphomicrobiales</taxon>
        <taxon>Notoacmeibacteraceae</taxon>
        <taxon>Notoacmeibacter</taxon>
    </lineage>
</organism>
<dbReference type="InterPro" id="IPR000160">
    <property type="entry name" value="GGDEF_dom"/>
</dbReference>
<dbReference type="Pfam" id="PF00990">
    <property type="entry name" value="GGDEF"/>
    <property type="match status" value="1"/>
</dbReference>
<dbReference type="InterPro" id="IPR001633">
    <property type="entry name" value="EAL_dom"/>
</dbReference>
<dbReference type="InterPro" id="IPR029787">
    <property type="entry name" value="Nucleotide_cyclase"/>
</dbReference>
<dbReference type="InterPro" id="IPR050706">
    <property type="entry name" value="Cyclic-di-GMP_PDE-like"/>
</dbReference>
<proteinExistence type="predicted"/>
<dbReference type="SUPFAM" id="SSF141868">
    <property type="entry name" value="EAL domain-like"/>
    <property type="match status" value="1"/>
</dbReference>
<accession>A0A231V0V7</accession>
<reference evidence="5" key="1">
    <citation type="journal article" date="2017" name="Int. J. Syst. Evol. Microbiol.">
        <title>Notoacmeibacter marinus gen. nov., sp. nov., isolated from the gut of a limpet and proposal of Notoacmeibacteraceae fam. nov. in the order Rhizobiales of the class Alphaproteobacteria.</title>
        <authorList>
            <person name="Huang Z."/>
            <person name="Guo F."/>
            <person name="Lai Q."/>
        </authorList>
    </citation>
    <scope>NUCLEOTIDE SEQUENCE [LARGE SCALE GENOMIC DNA]</scope>
    <source>
        <strain evidence="5">XMTR2A4</strain>
    </source>
</reference>
<feature type="transmembrane region" description="Helical" evidence="1">
    <location>
        <begin position="47"/>
        <end position="71"/>
    </location>
</feature>
<dbReference type="AlphaFoldDB" id="A0A231V0V7"/>
<evidence type="ECO:0000313" key="5">
    <source>
        <dbReference type="Proteomes" id="UP000215405"/>
    </source>
</evidence>
<dbReference type="PROSITE" id="PS50883">
    <property type="entry name" value="EAL"/>
    <property type="match status" value="1"/>
</dbReference>
<keyword evidence="1" id="KW-1133">Transmembrane helix</keyword>
<dbReference type="PANTHER" id="PTHR33121:SF70">
    <property type="entry name" value="SIGNALING PROTEIN YKOW"/>
    <property type="match status" value="1"/>
</dbReference>
<dbReference type="OrthoDB" id="9814202at2"/>
<evidence type="ECO:0000259" key="2">
    <source>
        <dbReference type="PROSITE" id="PS50883"/>
    </source>
</evidence>
<dbReference type="GO" id="GO:0071111">
    <property type="term" value="F:cyclic-guanylate-specific phosphodiesterase activity"/>
    <property type="evidence" value="ECO:0007669"/>
    <property type="project" value="InterPro"/>
</dbReference>
<comment type="caution">
    <text evidence="4">The sequence shown here is derived from an EMBL/GenBank/DDBJ whole genome shotgun (WGS) entry which is preliminary data.</text>
</comment>
<dbReference type="EMBL" id="NBYO01000001">
    <property type="protein sequence ID" value="OXT01828.1"/>
    <property type="molecule type" value="Genomic_DNA"/>
</dbReference>
<dbReference type="NCBIfam" id="TIGR00254">
    <property type="entry name" value="GGDEF"/>
    <property type="match status" value="1"/>
</dbReference>
<dbReference type="SUPFAM" id="SSF55073">
    <property type="entry name" value="Nucleotide cyclase"/>
    <property type="match status" value="1"/>
</dbReference>
<dbReference type="RefSeq" id="WP_094075797.1">
    <property type="nucleotide sequence ID" value="NZ_KZ851842.1"/>
</dbReference>
<dbReference type="Gene3D" id="3.20.20.450">
    <property type="entry name" value="EAL domain"/>
    <property type="match status" value="1"/>
</dbReference>
<feature type="domain" description="GGDEF" evidence="3">
    <location>
        <begin position="112"/>
        <end position="243"/>
    </location>
</feature>
<dbReference type="InterPro" id="IPR043128">
    <property type="entry name" value="Rev_trsase/Diguanyl_cyclase"/>
</dbReference>
<dbReference type="Gene3D" id="3.30.70.270">
    <property type="match status" value="1"/>
</dbReference>
<keyword evidence="1" id="KW-0472">Membrane</keyword>
<sequence>MKKIQNPKRSRAVRLATLGSLGVAAVSGTVYFSRMFTDASSFVAMDVYVASVAALCALCAMFAALSFFAGVDESEDYVFQETHIDKLTGFHTRVAMIGHIAQAMAKVLKSGKAQFLIDVDIDRFKQINDQIGFEEGDELIVAAGQRMRDFFGEDAKIGRMGAGEFAVILEDDVDDFENMLDRLIELLMEPYRLKTHHQSVTFSAGVVAMPKDGRDPLQLVRRANLALQRARAEGVGGWTCFESEMGRVADYRHWVESELTDAIDRGDFVLYYQPQLSLEGERIVGYEALIRWQHPQRGIIPPNEFIPVAEESGMILQIGKWALHQGCHDARLLPDDTYVAINLSPVQFSDRNLTDTVRQALEESGLPAHRLELEITETAMTMDRIEARKVMAALADMGVQIAIDDFGTGYSNLSYLMDFTFHKLKIDRSFVCRLQDDDTTGAVISTIVGLSRALGAETLAEGVETADQATLLRAAGCDSVQGFHYARPAPLSTFVSANDADARLLPRAVGATYH</sequence>